<dbReference type="Proteomes" id="UP000244224">
    <property type="component" value="Unassembled WGS sequence"/>
</dbReference>
<evidence type="ECO:0000313" key="2">
    <source>
        <dbReference type="EMBL" id="PTX46984.1"/>
    </source>
</evidence>
<evidence type="ECO:0000313" key="3">
    <source>
        <dbReference type="Proteomes" id="UP000244224"/>
    </source>
</evidence>
<dbReference type="RefSeq" id="WP_108129997.1">
    <property type="nucleotide sequence ID" value="NZ_QBKP01000014.1"/>
</dbReference>
<reference evidence="2 3" key="1">
    <citation type="submission" date="2018-04" db="EMBL/GenBank/DDBJ databases">
        <title>Genomic Encyclopedia of Archaeal and Bacterial Type Strains, Phase II (KMG-II): from individual species to whole genera.</title>
        <authorList>
            <person name="Goeker M."/>
        </authorList>
    </citation>
    <scope>NUCLEOTIDE SEQUENCE [LARGE SCALE GENOMIC DNA]</scope>
    <source>
        <strain evidence="2 3">DSM 21823</strain>
    </source>
</reference>
<feature type="compositionally biased region" description="Low complexity" evidence="1">
    <location>
        <begin position="54"/>
        <end position="81"/>
    </location>
</feature>
<protein>
    <submittedName>
        <fullName evidence="2">Uncharacterized protein</fullName>
    </submittedName>
</protein>
<sequence>MVELIAIHTVQYLRNGKQAVAFPGSRFEMLDADAESVIRQKAAFYANPHDVVPVQAPVATPATDAPAVTESDSEPAPVEPETPTEPETDADAKPKRARKAKTEAAE</sequence>
<name>A0A2T6AT44_9RHOB</name>
<feature type="region of interest" description="Disordered" evidence="1">
    <location>
        <begin position="54"/>
        <end position="106"/>
    </location>
</feature>
<feature type="compositionally biased region" description="Basic and acidic residues" evidence="1">
    <location>
        <begin position="90"/>
        <end position="106"/>
    </location>
</feature>
<dbReference type="AlphaFoldDB" id="A0A2T6AT44"/>
<keyword evidence="3" id="KW-1185">Reference proteome</keyword>
<evidence type="ECO:0000256" key="1">
    <source>
        <dbReference type="SAM" id="MobiDB-lite"/>
    </source>
</evidence>
<gene>
    <name evidence="2" type="ORF">C8N34_1144</name>
</gene>
<proteinExistence type="predicted"/>
<organism evidence="2 3">
    <name type="scientific">Gemmobacter caeni</name>
    <dbReference type="NCBI Taxonomy" id="589035"/>
    <lineage>
        <taxon>Bacteria</taxon>
        <taxon>Pseudomonadati</taxon>
        <taxon>Pseudomonadota</taxon>
        <taxon>Alphaproteobacteria</taxon>
        <taxon>Rhodobacterales</taxon>
        <taxon>Paracoccaceae</taxon>
        <taxon>Gemmobacter</taxon>
    </lineage>
</organism>
<dbReference type="EMBL" id="QBKP01000014">
    <property type="protein sequence ID" value="PTX46984.1"/>
    <property type="molecule type" value="Genomic_DNA"/>
</dbReference>
<accession>A0A2T6AT44</accession>
<comment type="caution">
    <text evidence="2">The sequence shown here is derived from an EMBL/GenBank/DDBJ whole genome shotgun (WGS) entry which is preliminary data.</text>
</comment>